<feature type="region of interest" description="Disordered" evidence="7">
    <location>
        <begin position="192"/>
        <end position="211"/>
    </location>
</feature>
<evidence type="ECO:0000256" key="6">
    <source>
        <dbReference type="RuleBase" id="RU003889"/>
    </source>
</evidence>
<evidence type="ECO:0000256" key="2">
    <source>
        <dbReference type="ARBA" id="ARBA00022980"/>
    </source>
</evidence>
<protein>
    <recommendedName>
        <fullName evidence="4 6">50S ribosomal protein L15</fullName>
    </recommendedName>
</protein>
<dbReference type="GO" id="GO:0003735">
    <property type="term" value="F:structural constituent of ribosome"/>
    <property type="evidence" value="ECO:0007669"/>
    <property type="project" value="InterPro"/>
</dbReference>
<comment type="similarity">
    <text evidence="5">Belongs to the universal ribosomal protein uL15 family.</text>
</comment>
<comment type="subcellular location">
    <subcellularLocation>
        <location evidence="1">Cell envelope</location>
    </subcellularLocation>
</comment>
<comment type="caution">
    <text evidence="10">The sequence shown here is derived from an EMBL/GenBank/DDBJ whole genome shotgun (WGS) entry which is preliminary data.</text>
</comment>
<dbReference type="PROSITE" id="PS00475">
    <property type="entry name" value="RIBOSOMAL_L15"/>
    <property type="match status" value="1"/>
</dbReference>
<keyword evidence="8" id="KW-0472">Membrane</keyword>
<dbReference type="InterPro" id="IPR042229">
    <property type="entry name" value="Listeria/Bacterioides_rpt_sf"/>
</dbReference>
<evidence type="ECO:0000256" key="1">
    <source>
        <dbReference type="ARBA" id="ARBA00004196"/>
    </source>
</evidence>
<organism evidence="10 11">
    <name type="scientific">Candidatus Borkfalkia excrementavium</name>
    <dbReference type="NCBI Taxonomy" id="2838505"/>
    <lineage>
        <taxon>Bacteria</taxon>
        <taxon>Bacillati</taxon>
        <taxon>Bacillota</taxon>
        <taxon>Clostridia</taxon>
        <taxon>Christensenellales</taxon>
        <taxon>Christensenellaceae</taxon>
        <taxon>Candidatus Borkfalkia</taxon>
    </lineage>
</organism>
<dbReference type="GO" id="GO:0006412">
    <property type="term" value="P:translation"/>
    <property type="evidence" value="ECO:0007669"/>
    <property type="project" value="InterPro"/>
</dbReference>
<feature type="compositionally biased region" description="Acidic residues" evidence="7">
    <location>
        <begin position="192"/>
        <end position="210"/>
    </location>
</feature>
<dbReference type="Gene3D" id="3.100.10.10">
    <property type="match status" value="1"/>
</dbReference>
<dbReference type="Gene3D" id="2.60.40.4270">
    <property type="entry name" value="Listeria-Bacteroides repeat domain"/>
    <property type="match status" value="1"/>
</dbReference>
<keyword evidence="2 5" id="KW-0689">Ribosomal protein</keyword>
<feature type="compositionally biased region" description="Basic and acidic residues" evidence="7">
    <location>
        <begin position="120"/>
        <end position="131"/>
    </location>
</feature>
<accession>A0A9D2CG55</accession>
<evidence type="ECO:0000313" key="10">
    <source>
        <dbReference type="EMBL" id="HIY77762.1"/>
    </source>
</evidence>
<dbReference type="InterPro" id="IPR021131">
    <property type="entry name" value="Ribosomal_uL15/eL18"/>
</dbReference>
<reference evidence="10" key="1">
    <citation type="journal article" date="2021" name="PeerJ">
        <title>Extensive microbial diversity within the chicken gut microbiome revealed by metagenomics and culture.</title>
        <authorList>
            <person name="Gilroy R."/>
            <person name="Ravi A."/>
            <person name="Getino M."/>
            <person name="Pursley I."/>
            <person name="Horton D.L."/>
            <person name="Alikhan N.F."/>
            <person name="Baker D."/>
            <person name="Gharbi K."/>
            <person name="Hall N."/>
            <person name="Watson M."/>
            <person name="Adriaenssens E.M."/>
            <person name="Foster-Nyarko E."/>
            <person name="Jarju S."/>
            <person name="Secka A."/>
            <person name="Antonio M."/>
            <person name="Oren A."/>
            <person name="Chaudhuri R.R."/>
            <person name="La Ragione R."/>
            <person name="Hildebrand F."/>
            <person name="Pallen M.J."/>
        </authorList>
    </citation>
    <scope>NUCLEOTIDE SEQUENCE</scope>
    <source>
        <strain evidence="10">CHK199-9574</strain>
    </source>
</reference>
<feature type="compositionally biased region" description="Acidic residues" evidence="7">
    <location>
        <begin position="132"/>
        <end position="141"/>
    </location>
</feature>
<dbReference type="GO" id="GO:0005840">
    <property type="term" value="C:ribosome"/>
    <property type="evidence" value="ECO:0007669"/>
    <property type="project" value="UniProtKB-KW"/>
</dbReference>
<proteinExistence type="inferred from homology"/>
<keyword evidence="3 5" id="KW-0687">Ribonucleoprotein</keyword>
<evidence type="ECO:0000256" key="7">
    <source>
        <dbReference type="SAM" id="MobiDB-lite"/>
    </source>
</evidence>
<evidence type="ECO:0000259" key="9">
    <source>
        <dbReference type="Pfam" id="PF00828"/>
    </source>
</evidence>
<dbReference type="GO" id="GO:0030313">
    <property type="term" value="C:cell envelope"/>
    <property type="evidence" value="ECO:0007669"/>
    <property type="project" value="UniProtKB-SubCell"/>
</dbReference>
<gene>
    <name evidence="10" type="ORF">H9728_01840</name>
</gene>
<feature type="region of interest" description="Disordered" evidence="7">
    <location>
        <begin position="115"/>
        <end position="183"/>
    </location>
</feature>
<evidence type="ECO:0000256" key="3">
    <source>
        <dbReference type="ARBA" id="ARBA00023274"/>
    </source>
</evidence>
<dbReference type="AlphaFoldDB" id="A0A9D2CG55"/>
<evidence type="ECO:0000313" key="11">
    <source>
        <dbReference type="Proteomes" id="UP000824135"/>
    </source>
</evidence>
<feature type="domain" description="Large ribosomal subunit protein uL15/eL18" evidence="9">
    <location>
        <begin position="443"/>
        <end position="511"/>
    </location>
</feature>
<dbReference type="GO" id="GO:1990904">
    <property type="term" value="C:ribonucleoprotein complex"/>
    <property type="evidence" value="ECO:0007669"/>
    <property type="project" value="UniProtKB-KW"/>
</dbReference>
<dbReference type="InterPro" id="IPR013378">
    <property type="entry name" value="InlB-like_B-rpt"/>
</dbReference>
<feature type="transmembrane region" description="Helical" evidence="8">
    <location>
        <begin position="20"/>
        <end position="45"/>
    </location>
</feature>
<dbReference type="InterPro" id="IPR036227">
    <property type="entry name" value="Ribosomal_uL15/eL18_sf"/>
</dbReference>
<evidence type="ECO:0000256" key="5">
    <source>
        <dbReference type="RuleBase" id="RU003888"/>
    </source>
</evidence>
<name>A0A9D2CG55_9FIRM</name>
<evidence type="ECO:0000256" key="8">
    <source>
        <dbReference type="SAM" id="Phobius"/>
    </source>
</evidence>
<dbReference type="SUPFAM" id="SSF52080">
    <property type="entry name" value="Ribosomal proteins L15p and L18e"/>
    <property type="match status" value="1"/>
</dbReference>
<dbReference type="InterPro" id="IPR001196">
    <property type="entry name" value="Ribosomal_uL15_CS"/>
</dbReference>
<dbReference type="EMBL" id="DXCO01000014">
    <property type="protein sequence ID" value="HIY77762.1"/>
    <property type="molecule type" value="Genomic_DNA"/>
</dbReference>
<reference evidence="10" key="2">
    <citation type="submission" date="2021-04" db="EMBL/GenBank/DDBJ databases">
        <authorList>
            <person name="Gilroy R."/>
        </authorList>
    </citation>
    <scope>NUCLEOTIDE SEQUENCE</scope>
    <source>
        <strain evidence="10">CHK199-9574</strain>
    </source>
</reference>
<keyword evidence="8" id="KW-0812">Transmembrane</keyword>
<dbReference type="Pfam" id="PF09479">
    <property type="entry name" value="Flg_new"/>
    <property type="match status" value="1"/>
</dbReference>
<sequence length="516" mass="58049">MLNTFAMLASFWDKLTGDSTGITLMVLFIVGAAALVAVIVTLVLLSLRHTLLLDYGDKKEKFSVANYKAVDLPAPSREGAKFAGWFYDAQFTHAAESPFQMGKESVTLYAKWEQTPQEESVLKEDDRAQEEKDPETEEEMIAESAPQPEKEREETVFAEETLAESTEPAREEAVQEPAGAEGEPAAQIFEEDADEEAENDEEAGEGDEIDNALVTLVTGGKVFVQYRRSFRARLIQADDEMKGYYNLLRNELLSYVGIKERESWNYDSFNVGRRQFAKVNANTKSLILYLALEPESVDEKYRFRDVSEKRRYKNVPVRYKITGARSFKYALELIEQAAAKFELDFARYGEDLVIPYEDRETLIKKRLIKVYAKRETGETVTEEQLETYIAEGAKVEKLSAYTVTDQVNVGEAETLISDATAKQLIALAGERSERAAQGKRTYVNLDTISEHFREDETVDLASLKERGLVDKKAAAYKVLARGSLNKSLTIVANDFSLPAVKMIALTGGRVVKVRKE</sequence>
<keyword evidence="8" id="KW-1133">Transmembrane helix</keyword>
<evidence type="ECO:0000256" key="4">
    <source>
        <dbReference type="ARBA" id="ARBA00035497"/>
    </source>
</evidence>
<dbReference type="Pfam" id="PF00828">
    <property type="entry name" value="Ribosomal_L27A"/>
    <property type="match status" value="1"/>
</dbReference>
<dbReference type="Proteomes" id="UP000824135">
    <property type="component" value="Unassembled WGS sequence"/>
</dbReference>